<organism evidence="8">
    <name type="scientific">freshwater metagenome</name>
    <dbReference type="NCBI Taxonomy" id="449393"/>
    <lineage>
        <taxon>unclassified sequences</taxon>
        <taxon>metagenomes</taxon>
        <taxon>ecological metagenomes</taxon>
    </lineage>
</organism>
<accession>A0A6J7KX05</accession>
<dbReference type="GO" id="GO:0005886">
    <property type="term" value="C:plasma membrane"/>
    <property type="evidence" value="ECO:0007669"/>
    <property type="project" value="UniProtKB-SubCell"/>
</dbReference>
<protein>
    <submittedName>
        <fullName evidence="8">Unannotated protein</fullName>
    </submittedName>
</protein>
<evidence type="ECO:0000256" key="2">
    <source>
        <dbReference type="ARBA" id="ARBA00022475"/>
    </source>
</evidence>
<feature type="transmembrane region" description="Helical" evidence="6">
    <location>
        <begin position="96"/>
        <end position="119"/>
    </location>
</feature>
<dbReference type="SUPFAM" id="SSF103481">
    <property type="entry name" value="Multidrug resistance efflux transporter EmrE"/>
    <property type="match status" value="2"/>
</dbReference>
<keyword evidence="4 6" id="KW-1133">Transmembrane helix</keyword>
<feature type="transmembrane region" description="Helical" evidence="6">
    <location>
        <begin position="257"/>
        <end position="277"/>
    </location>
</feature>
<proteinExistence type="predicted"/>
<comment type="subcellular location">
    <subcellularLocation>
        <location evidence="1">Cell membrane</location>
        <topology evidence="1">Multi-pass membrane protein</topology>
    </subcellularLocation>
</comment>
<feature type="domain" description="EamA" evidence="7">
    <location>
        <begin position="8"/>
        <end position="143"/>
    </location>
</feature>
<evidence type="ECO:0000256" key="6">
    <source>
        <dbReference type="SAM" id="Phobius"/>
    </source>
</evidence>
<evidence type="ECO:0000256" key="3">
    <source>
        <dbReference type="ARBA" id="ARBA00022692"/>
    </source>
</evidence>
<dbReference type="Gene3D" id="1.10.3730.20">
    <property type="match status" value="2"/>
</dbReference>
<reference evidence="8" key="1">
    <citation type="submission" date="2020-05" db="EMBL/GenBank/DDBJ databases">
        <authorList>
            <person name="Chiriac C."/>
            <person name="Salcher M."/>
            <person name="Ghai R."/>
            <person name="Kavagutti S V."/>
        </authorList>
    </citation>
    <scope>NUCLEOTIDE SEQUENCE</scope>
</reference>
<feature type="transmembrane region" description="Helical" evidence="6">
    <location>
        <begin position="149"/>
        <end position="170"/>
    </location>
</feature>
<evidence type="ECO:0000256" key="5">
    <source>
        <dbReference type="ARBA" id="ARBA00023136"/>
    </source>
</evidence>
<feature type="transmembrane region" description="Helical" evidence="6">
    <location>
        <begin position="71"/>
        <end position="90"/>
    </location>
</feature>
<feature type="transmembrane region" description="Helical" evidence="6">
    <location>
        <begin position="182"/>
        <end position="203"/>
    </location>
</feature>
<dbReference type="AlphaFoldDB" id="A0A6J7KX05"/>
<evidence type="ECO:0000313" key="8">
    <source>
        <dbReference type="EMBL" id="CAB4959373.1"/>
    </source>
</evidence>
<keyword evidence="2" id="KW-1003">Cell membrane</keyword>
<feature type="transmembrane region" description="Helical" evidence="6">
    <location>
        <begin position="126"/>
        <end position="143"/>
    </location>
</feature>
<sequence>MTKKHPTLGVIYALVGALLFGINASTSKVIMATGVSGAQIVLFRSFATALIAGLVLLATNRQAFKVQRDQWPKLLVFGVIGVALMQWAYSMAVANLQVGIALLIEYTAIVWVPIAAMLLFKEKIRARIWIGVALVLAGLVVVSKLNLDGLSLVGVGFAFLASATLTVYFITGERTQKSRDSMSTLFYTMTISVVFWLIFSPWWQFDWAKYGTTISLGGNLAGIHVTAWLLLVWLGVMGSFVPMMLSYKALTHLSATGVGIASTAETVFAFAFGLLWLGEQISAVQLIGGALVMAGIVLSQTARNPS</sequence>
<dbReference type="InterPro" id="IPR000620">
    <property type="entry name" value="EamA_dom"/>
</dbReference>
<keyword evidence="3 6" id="KW-0812">Transmembrane</keyword>
<evidence type="ECO:0000256" key="4">
    <source>
        <dbReference type="ARBA" id="ARBA00022989"/>
    </source>
</evidence>
<feature type="transmembrane region" description="Helical" evidence="6">
    <location>
        <begin position="283"/>
        <end position="302"/>
    </location>
</feature>
<evidence type="ECO:0000256" key="1">
    <source>
        <dbReference type="ARBA" id="ARBA00004651"/>
    </source>
</evidence>
<dbReference type="InterPro" id="IPR051258">
    <property type="entry name" value="Diverse_Substrate_Transporter"/>
</dbReference>
<dbReference type="InterPro" id="IPR037185">
    <property type="entry name" value="EmrE-like"/>
</dbReference>
<feature type="domain" description="EamA" evidence="7">
    <location>
        <begin position="153"/>
        <end position="299"/>
    </location>
</feature>
<evidence type="ECO:0000259" key="7">
    <source>
        <dbReference type="Pfam" id="PF00892"/>
    </source>
</evidence>
<name>A0A6J7KX05_9ZZZZ</name>
<gene>
    <name evidence="8" type="ORF">UFOPK3837_00965</name>
</gene>
<keyword evidence="5 6" id="KW-0472">Membrane</keyword>
<feature type="transmembrane region" description="Helical" evidence="6">
    <location>
        <begin position="40"/>
        <end position="59"/>
    </location>
</feature>
<dbReference type="PANTHER" id="PTHR42920:SF5">
    <property type="entry name" value="EAMA DOMAIN-CONTAINING PROTEIN"/>
    <property type="match status" value="1"/>
</dbReference>
<dbReference type="Pfam" id="PF00892">
    <property type="entry name" value="EamA"/>
    <property type="match status" value="2"/>
</dbReference>
<feature type="transmembrane region" description="Helical" evidence="6">
    <location>
        <begin position="223"/>
        <end position="245"/>
    </location>
</feature>
<dbReference type="EMBL" id="CAFBNO010000054">
    <property type="protein sequence ID" value="CAB4959373.1"/>
    <property type="molecule type" value="Genomic_DNA"/>
</dbReference>
<dbReference type="PANTHER" id="PTHR42920">
    <property type="entry name" value="OS03G0707200 PROTEIN-RELATED"/>
    <property type="match status" value="1"/>
</dbReference>